<organism evidence="1 2">
    <name type="scientific">Escherichia coli</name>
    <dbReference type="NCBI Taxonomy" id="562"/>
    <lineage>
        <taxon>Bacteria</taxon>
        <taxon>Pseudomonadati</taxon>
        <taxon>Pseudomonadota</taxon>
        <taxon>Gammaproteobacteria</taxon>
        <taxon>Enterobacterales</taxon>
        <taxon>Enterobacteriaceae</taxon>
        <taxon>Escherichia</taxon>
    </lineage>
</organism>
<name>A0A3K2NXN3_ECOLX</name>
<dbReference type="EMBL" id="CP026399">
    <property type="protein sequence ID" value="AUY05211.1"/>
    <property type="molecule type" value="Genomic_DNA"/>
</dbReference>
<evidence type="ECO:0000313" key="2">
    <source>
        <dbReference type="Proteomes" id="UP000239554"/>
    </source>
</evidence>
<gene>
    <name evidence="1" type="ORF">C3F40_27795</name>
</gene>
<evidence type="ECO:0000313" key="1">
    <source>
        <dbReference type="EMBL" id="AUY05211.1"/>
    </source>
</evidence>
<reference evidence="1 2" key="1">
    <citation type="journal article" date="2018" name="MBio">
        <title>Genomic Analysis of Hospital Plumbing Reveals Diverse Reservoir of Bacterial Plasmids Conferring Carbapenem Resistance.</title>
        <authorList>
            <consortium name="NISC Comparative Sequencing Program"/>
            <person name="Weingarten R.A."/>
            <person name="Johnson R.C."/>
            <person name="Conlan S."/>
            <person name="Ramsburg A.M."/>
            <person name="Dekker J.P."/>
            <person name="Lau A.F."/>
            <person name="Khil P."/>
            <person name="Odom R.T."/>
            <person name="Deming C."/>
            <person name="Park M."/>
            <person name="Thomas P.J."/>
            <person name="Henderson D.K."/>
            <person name="Palmore T.N."/>
            <person name="Segre J.A."/>
            <person name="Frank K.M."/>
        </authorList>
    </citation>
    <scope>NUCLEOTIDE SEQUENCE [LARGE SCALE GENOMIC DNA]</scope>
    <source>
        <strain evidence="1 2">ECONIH4</strain>
    </source>
</reference>
<sequence length="86" mass="9990">MMDVKEKVLQVMRSRSALQEKALGGEYPFTIATWNLRLAMEKEFPDEEWRSADLRKILMELAKDGAVSKDTYASRIGQAVWRLEVR</sequence>
<proteinExistence type="predicted"/>
<protein>
    <submittedName>
        <fullName evidence="1">Eaa protein</fullName>
    </submittedName>
</protein>
<accession>A0A3K2NXN3</accession>
<dbReference type="AlphaFoldDB" id="A0A3K2NXN3"/>
<dbReference type="Proteomes" id="UP000239554">
    <property type="component" value="Chromosome"/>
</dbReference>
<dbReference type="RefSeq" id="WP_032229698.1">
    <property type="nucleotide sequence ID" value="NZ_AP024114.1"/>
</dbReference>